<dbReference type="InterPro" id="IPR013083">
    <property type="entry name" value="Znf_RING/FYVE/PHD"/>
</dbReference>
<dbReference type="SMART" id="SM00184">
    <property type="entry name" value="RING"/>
    <property type="match status" value="1"/>
</dbReference>
<dbReference type="PRINTS" id="PR00326">
    <property type="entry name" value="GTP1OBG"/>
</dbReference>
<reference evidence="3 4" key="1">
    <citation type="submission" date="2019-06" db="EMBL/GenBank/DDBJ databases">
        <title>A chromosomal-level reference genome of Carpinus fangiana (Coryloideae, Betulaceae).</title>
        <authorList>
            <person name="Yang X."/>
            <person name="Wang Z."/>
            <person name="Zhang L."/>
            <person name="Hao G."/>
            <person name="Liu J."/>
            <person name="Yang Y."/>
        </authorList>
    </citation>
    <scope>NUCLEOTIDE SEQUENCE [LARGE SCALE GENOMIC DNA]</scope>
    <source>
        <strain evidence="3">Cfa_2016G</strain>
        <tissue evidence="3">Leaf</tissue>
    </source>
</reference>
<dbReference type="Pfam" id="PF13639">
    <property type="entry name" value="zf-RING_2"/>
    <property type="match status" value="1"/>
</dbReference>
<sequence>MPFGNRSYFRFRVWDFRRIQPMEDLSLSRPHAPDEVPIQFRTTEYLKIKKIGNGDRQVSVAQARSRTRSKTFWVPKRVALLCDGGARMLSLLSDVGAPAEHQEAVSRDISSAAAARSVGMGTSPILVTLEHTTILIVDDDPSDELMDMGLRESMAEDVARPIPATRSAIEGLKKVTFEFEDGLRSIGECIICTEEFEGGLELTRLPCSHVYHGDCIVKWLETSHRCPLCRYPLPYMREREKVWIFWGLSCEVSSFLEIHDIAGLVRGAQEGQGLGNSFLSDIRAVDGFFHVLRAFEDPDIIHIDNTVDPLRDLEVISAELRLKVKAWLEDGEDVCLGDWKAADIEILNTFQLLTAKPIVYLLVERSQQFSPVVLLRKVWSIFGGRGVQGWWSWSAEGGSVEKFCCGTGNPFMALGRAVLTQMRVLLVRAPPNLVAPWWTCSELPLASMLRHELSGLLQGLQAMHLAIRKLAAYGGAFGCSRFSIFTLELDDKRKLKDCKAFLRSSRLETCKVPIDVNHGISSDLLSSYRIPQDNIRIKIMKLYSTGPFFYTSQPN</sequence>
<dbReference type="PANTHER" id="PTHR23305:SF11">
    <property type="entry name" value="OBG-LIKE ATPASE 1"/>
    <property type="match status" value="1"/>
</dbReference>
<evidence type="ECO:0000313" key="3">
    <source>
        <dbReference type="EMBL" id="KAE7997378.1"/>
    </source>
</evidence>
<dbReference type="OrthoDB" id="4348522at2759"/>
<dbReference type="GO" id="GO:0008270">
    <property type="term" value="F:zinc ion binding"/>
    <property type="evidence" value="ECO:0007669"/>
    <property type="project" value="UniProtKB-KW"/>
</dbReference>
<feature type="domain" description="RING-type" evidence="2">
    <location>
        <begin position="189"/>
        <end position="230"/>
    </location>
</feature>
<accession>A0A5N6QDK1</accession>
<protein>
    <recommendedName>
        <fullName evidence="2">RING-type domain-containing protein</fullName>
    </recommendedName>
</protein>
<evidence type="ECO:0000256" key="1">
    <source>
        <dbReference type="PROSITE-ProRule" id="PRU00175"/>
    </source>
</evidence>
<organism evidence="3 4">
    <name type="scientific">Carpinus fangiana</name>
    <dbReference type="NCBI Taxonomy" id="176857"/>
    <lineage>
        <taxon>Eukaryota</taxon>
        <taxon>Viridiplantae</taxon>
        <taxon>Streptophyta</taxon>
        <taxon>Embryophyta</taxon>
        <taxon>Tracheophyta</taxon>
        <taxon>Spermatophyta</taxon>
        <taxon>Magnoliopsida</taxon>
        <taxon>eudicotyledons</taxon>
        <taxon>Gunneridae</taxon>
        <taxon>Pentapetalae</taxon>
        <taxon>rosids</taxon>
        <taxon>fabids</taxon>
        <taxon>Fagales</taxon>
        <taxon>Betulaceae</taxon>
        <taxon>Carpinus</taxon>
    </lineage>
</organism>
<dbReference type="InterPro" id="IPR027417">
    <property type="entry name" value="P-loop_NTPase"/>
</dbReference>
<keyword evidence="4" id="KW-1185">Reference proteome</keyword>
<keyword evidence="1" id="KW-0479">Metal-binding</keyword>
<name>A0A5N6QDK1_9ROSI</name>
<dbReference type="SUPFAM" id="SSF57850">
    <property type="entry name" value="RING/U-box"/>
    <property type="match status" value="1"/>
</dbReference>
<dbReference type="GO" id="GO:0005737">
    <property type="term" value="C:cytoplasm"/>
    <property type="evidence" value="ECO:0007669"/>
    <property type="project" value="TreeGrafter"/>
</dbReference>
<dbReference type="EMBL" id="CM017321">
    <property type="protein sequence ID" value="KAE7997378.1"/>
    <property type="molecule type" value="Genomic_DNA"/>
</dbReference>
<dbReference type="AlphaFoldDB" id="A0A5N6QDK1"/>
<dbReference type="InterPro" id="IPR006073">
    <property type="entry name" value="GTP-bd"/>
</dbReference>
<evidence type="ECO:0000259" key="2">
    <source>
        <dbReference type="PROSITE" id="PS50089"/>
    </source>
</evidence>
<dbReference type="GO" id="GO:0016887">
    <property type="term" value="F:ATP hydrolysis activity"/>
    <property type="evidence" value="ECO:0007669"/>
    <property type="project" value="TreeGrafter"/>
</dbReference>
<evidence type="ECO:0000313" key="4">
    <source>
        <dbReference type="Proteomes" id="UP000327013"/>
    </source>
</evidence>
<proteinExistence type="predicted"/>
<dbReference type="CDD" id="cd16454">
    <property type="entry name" value="RING-H2_PA-TM-RING"/>
    <property type="match status" value="1"/>
</dbReference>
<dbReference type="Gene3D" id="3.40.50.300">
    <property type="entry name" value="P-loop containing nucleotide triphosphate hydrolases"/>
    <property type="match status" value="1"/>
</dbReference>
<keyword evidence="1" id="KW-0863">Zinc-finger</keyword>
<dbReference type="Gene3D" id="3.30.40.10">
    <property type="entry name" value="Zinc/RING finger domain, C3HC4 (zinc finger)"/>
    <property type="match status" value="1"/>
</dbReference>
<dbReference type="PROSITE" id="PS50089">
    <property type="entry name" value="ZF_RING_2"/>
    <property type="match status" value="1"/>
</dbReference>
<gene>
    <name evidence="3" type="ORF">FH972_002019</name>
</gene>
<dbReference type="SUPFAM" id="SSF52540">
    <property type="entry name" value="P-loop containing nucleoside triphosphate hydrolases"/>
    <property type="match status" value="1"/>
</dbReference>
<dbReference type="PANTHER" id="PTHR23305">
    <property type="entry name" value="OBG GTPASE FAMILY"/>
    <property type="match status" value="1"/>
</dbReference>
<keyword evidence="1" id="KW-0862">Zinc</keyword>
<dbReference type="GO" id="GO:0005525">
    <property type="term" value="F:GTP binding"/>
    <property type="evidence" value="ECO:0007669"/>
    <property type="project" value="InterPro"/>
</dbReference>
<dbReference type="InterPro" id="IPR001841">
    <property type="entry name" value="Znf_RING"/>
</dbReference>
<dbReference type="Proteomes" id="UP000327013">
    <property type="component" value="Chromosome 1"/>
</dbReference>